<dbReference type="RefSeq" id="WP_208850761.1">
    <property type="nucleotide sequence ID" value="NZ_JAGGDJ010000049.1"/>
</dbReference>
<evidence type="ECO:0000313" key="5">
    <source>
        <dbReference type="EMBL" id="MBO7748169.1"/>
    </source>
</evidence>
<dbReference type="PROSITE" id="PS51257">
    <property type="entry name" value="PROKAR_LIPOPROTEIN"/>
    <property type="match status" value="1"/>
</dbReference>
<comment type="similarity">
    <text evidence="1">Belongs to the bacterial solute-binding protein 1 family.</text>
</comment>
<comment type="caution">
    <text evidence="5">The sequence shown here is derived from an EMBL/GenBank/DDBJ whole genome shotgun (WGS) entry which is preliminary data.</text>
</comment>
<dbReference type="Proteomes" id="UP000670947">
    <property type="component" value="Unassembled WGS sequence"/>
</dbReference>
<protein>
    <submittedName>
        <fullName evidence="5">Extracellular solute-binding protein</fullName>
    </submittedName>
</protein>
<gene>
    <name evidence="5" type="ORF">I8J29_28655</name>
</gene>
<dbReference type="InterPro" id="IPR006059">
    <property type="entry name" value="SBP"/>
</dbReference>
<keyword evidence="2" id="KW-0813">Transport</keyword>
<evidence type="ECO:0000256" key="1">
    <source>
        <dbReference type="ARBA" id="ARBA00008520"/>
    </source>
</evidence>
<dbReference type="SUPFAM" id="SSF53850">
    <property type="entry name" value="Periplasmic binding protein-like II"/>
    <property type="match status" value="1"/>
</dbReference>
<evidence type="ECO:0000313" key="6">
    <source>
        <dbReference type="Proteomes" id="UP000670947"/>
    </source>
</evidence>
<organism evidence="5 6">
    <name type="scientific">Paenibacillus artemisiicola</name>
    <dbReference type="NCBI Taxonomy" id="1172618"/>
    <lineage>
        <taxon>Bacteria</taxon>
        <taxon>Bacillati</taxon>
        <taxon>Bacillota</taxon>
        <taxon>Bacilli</taxon>
        <taxon>Bacillales</taxon>
        <taxon>Paenibacillaceae</taxon>
        <taxon>Paenibacillus</taxon>
    </lineage>
</organism>
<evidence type="ECO:0000256" key="4">
    <source>
        <dbReference type="SAM" id="SignalP"/>
    </source>
</evidence>
<reference evidence="5 6" key="1">
    <citation type="submission" date="2021-03" db="EMBL/GenBank/DDBJ databases">
        <title>Paenibacillus artemisicola MWE-103 whole genome sequence.</title>
        <authorList>
            <person name="Ham Y.J."/>
        </authorList>
    </citation>
    <scope>NUCLEOTIDE SEQUENCE [LARGE SCALE GENOMIC DNA]</scope>
    <source>
        <strain evidence="5 6">MWE-103</strain>
    </source>
</reference>
<name>A0ABS3WIM0_9BACL</name>
<dbReference type="Pfam" id="PF01547">
    <property type="entry name" value="SBP_bac_1"/>
    <property type="match status" value="1"/>
</dbReference>
<sequence length="437" mass="48327">MREPGWTRRPIAAAAALLALSALLAACGGGDGGRTAPPPEKRSLIRFVASEYSTETKPILEKLVKEFELKNPLIDIELQVANWDILDGIYTTMISQNQPPDLLNTNVYAHFAKDGLLNDFNDILSPELRNKLYPNLMSMDQIDGHQYAIPYVATLRSLYYNQGIFDRAGIQAPPRTWSELKADAERIKRAGGAYGFGVDLTDNETQAYLSYFFFGAGGGWIQSGKWTIDSPENVEGLTFLKQLYDAGLTDPEPTVTTRDEKQRILGDGKLGMMISGNYFSSVVPKEYPNLRWGSGPIPVKDGSAPISFGVHDVLVSFKTDHTDKEALSKFLDFLYDDPSYLEMIRREGFLPANSQVGAKLAAEDDAMKANLLALTRAKFYPVQEPAWQAVMDYARKLGDAVLYDGLAPKAALDELQHFAETRSKQQAAAAAALRRQP</sequence>
<dbReference type="Gene3D" id="3.40.190.10">
    <property type="entry name" value="Periplasmic binding protein-like II"/>
    <property type="match status" value="2"/>
</dbReference>
<dbReference type="PANTHER" id="PTHR30061">
    <property type="entry name" value="MALTOSE-BINDING PERIPLASMIC PROTEIN"/>
    <property type="match status" value="1"/>
</dbReference>
<feature type="chain" id="PRO_5045876232" evidence="4">
    <location>
        <begin position="26"/>
        <end position="437"/>
    </location>
</feature>
<evidence type="ECO:0000256" key="3">
    <source>
        <dbReference type="ARBA" id="ARBA00022729"/>
    </source>
</evidence>
<dbReference type="PANTHER" id="PTHR30061:SF50">
    <property type="entry name" value="MALTOSE_MALTODEXTRIN-BINDING PERIPLASMIC PROTEIN"/>
    <property type="match status" value="1"/>
</dbReference>
<proteinExistence type="inferred from homology"/>
<keyword evidence="3 4" id="KW-0732">Signal</keyword>
<keyword evidence="6" id="KW-1185">Reference proteome</keyword>
<feature type="signal peptide" evidence="4">
    <location>
        <begin position="1"/>
        <end position="25"/>
    </location>
</feature>
<dbReference type="EMBL" id="JAGGDJ010000049">
    <property type="protein sequence ID" value="MBO7748169.1"/>
    <property type="molecule type" value="Genomic_DNA"/>
</dbReference>
<accession>A0ABS3WIM0</accession>
<evidence type="ECO:0000256" key="2">
    <source>
        <dbReference type="ARBA" id="ARBA00022448"/>
    </source>
</evidence>